<dbReference type="SMART" id="SM00343">
    <property type="entry name" value="ZnF_C2HC"/>
    <property type="match status" value="2"/>
</dbReference>
<dbReference type="EMBL" id="JAINUG010000424">
    <property type="protein sequence ID" value="KAJ8371909.1"/>
    <property type="molecule type" value="Genomic_DNA"/>
</dbReference>
<keyword evidence="1" id="KW-0863">Zinc-finger</keyword>
<organism evidence="3 4">
    <name type="scientific">Aldrovandia affinis</name>
    <dbReference type="NCBI Taxonomy" id="143900"/>
    <lineage>
        <taxon>Eukaryota</taxon>
        <taxon>Metazoa</taxon>
        <taxon>Chordata</taxon>
        <taxon>Craniata</taxon>
        <taxon>Vertebrata</taxon>
        <taxon>Euteleostomi</taxon>
        <taxon>Actinopterygii</taxon>
        <taxon>Neopterygii</taxon>
        <taxon>Teleostei</taxon>
        <taxon>Notacanthiformes</taxon>
        <taxon>Halosauridae</taxon>
        <taxon>Aldrovandia</taxon>
    </lineage>
</organism>
<accession>A0AAD7R8K2</accession>
<dbReference type="GO" id="GO:0008270">
    <property type="term" value="F:zinc ion binding"/>
    <property type="evidence" value="ECO:0007669"/>
    <property type="project" value="UniProtKB-KW"/>
</dbReference>
<feature type="domain" description="CCHC-type" evidence="2">
    <location>
        <begin position="38"/>
        <end position="53"/>
    </location>
</feature>
<dbReference type="AlphaFoldDB" id="A0AAD7R8K2"/>
<protein>
    <recommendedName>
        <fullName evidence="2">CCHC-type domain-containing protein</fullName>
    </recommendedName>
</protein>
<reference evidence="3" key="1">
    <citation type="journal article" date="2023" name="Science">
        <title>Genome structures resolve the early diversification of teleost fishes.</title>
        <authorList>
            <person name="Parey E."/>
            <person name="Louis A."/>
            <person name="Montfort J."/>
            <person name="Bouchez O."/>
            <person name="Roques C."/>
            <person name="Iampietro C."/>
            <person name="Lluch J."/>
            <person name="Castinel A."/>
            <person name="Donnadieu C."/>
            <person name="Desvignes T."/>
            <person name="Floi Bucao C."/>
            <person name="Jouanno E."/>
            <person name="Wen M."/>
            <person name="Mejri S."/>
            <person name="Dirks R."/>
            <person name="Jansen H."/>
            <person name="Henkel C."/>
            <person name="Chen W.J."/>
            <person name="Zahm M."/>
            <person name="Cabau C."/>
            <person name="Klopp C."/>
            <person name="Thompson A.W."/>
            <person name="Robinson-Rechavi M."/>
            <person name="Braasch I."/>
            <person name="Lecointre G."/>
            <person name="Bobe J."/>
            <person name="Postlethwait J.H."/>
            <person name="Berthelot C."/>
            <person name="Roest Crollius H."/>
            <person name="Guiguen Y."/>
        </authorList>
    </citation>
    <scope>NUCLEOTIDE SEQUENCE</scope>
    <source>
        <strain evidence="3">NC1722</strain>
    </source>
</reference>
<dbReference type="Gene3D" id="4.10.60.10">
    <property type="entry name" value="Zinc finger, CCHC-type"/>
    <property type="match status" value="1"/>
</dbReference>
<dbReference type="Proteomes" id="UP001221898">
    <property type="component" value="Unassembled WGS sequence"/>
</dbReference>
<evidence type="ECO:0000313" key="4">
    <source>
        <dbReference type="Proteomes" id="UP001221898"/>
    </source>
</evidence>
<proteinExistence type="predicted"/>
<name>A0AAD7R8K2_9TELE</name>
<evidence type="ECO:0000313" key="3">
    <source>
        <dbReference type="EMBL" id="KAJ8371909.1"/>
    </source>
</evidence>
<dbReference type="GO" id="GO:0003676">
    <property type="term" value="F:nucleic acid binding"/>
    <property type="evidence" value="ECO:0007669"/>
    <property type="project" value="InterPro"/>
</dbReference>
<keyword evidence="4" id="KW-1185">Reference proteome</keyword>
<dbReference type="PROSITE" id="PS50158">
    <property type="entry name" value="ZF_CCHC"/>
    <property type="match status" value="1"/>
</dbReference>
<sequence length="102" mass="11522">MHPTAHDDNVMKVRVQPSARPARVSASDWGVESADIVCFRCGLKGHKARTCQRKQWCSQCKSTTHWDATCRRRQRRDDARQVSGEVSNKAYAFLTSDGDAEI</sequence>
<dbReference type="InterPro" id="IPR001878">
    <property type="entry name" value="Znf_CCHC"/>
</dbReference>
<keyword evidence="1" id="KW-0479">Metal-binding</keyword>
<evidence type="ECO:0000256" key="1">
    <source>
        <dbReference type="PROSITE-ProRule" id="PRU00047"/>
    </source>
</evidence>
<keyword evidence="1" id="KW-0862">Zinc</keyword>
<comment type="caution">
    <text evidence="3">The sequence shown here is derived from an EMBL/GenBank/DDBJ whole genome shotgun (WGS) entry which is preliminary data.</text>
</comment>
<gene>
    <name evidence="3" type="ORF">AAFF_G00298610</name>
</gene>
<evidence type="ECO:0000259" key="2">
    <source>
        <dbReference type="PROSITE" id="PS50158"/>
    </source>
</evidence>
<dbReference type="SUPFAM" id="SSF57756">
    <property type="entry name" value="Retrovirus zinc finger-like domains"/>
    <property type="match status" value="1"/>
</dbReference>
<dbReference type="InterPro" id="IPR036875">
    <property type="entry name" value="Znf_CCHC_sf"/>
</dbReference>